<evidence type="ECO:0000256" key="1">
    <source>
        <dbReference type="SAM" id="Coils"/>
    </source>
</evidence>
<feature type="region of interest" description="Disordered" evidence="2">
    <location>
        <begin position="1"/>
        <end position="118"/>
    </location>
</feature>
<feature type="coiled-coil region" evidence="1">
    <location>
        <begin position="196"/>
        <end position="276"/>
    </location>
</feature>
<evidence type="ECO:0000256" key="2">
    <source>
        <dbReference type="SAM" id="MobiDB-lite"/>
    </source>
</evidence>
<accession>A0A061R6Y1</accession>
<protein>
    <submittedName>
        <fullName evidence="3">Uncharacterized protein</fullName>
    </submittedName>
</protein>
<organism evidence="3">
    <name type="scientific">Tetraselmis sp. GSL018</name>
    <dbReference type="NCBI Taxonomy" id="582737"/>
    <lineage>
        <taxon>Eukaryota</taxon>
        <taxon>Viridiplantae</taxon>
        <taxon>Chlorophyta</taxon>
        <taxon>core chlorophytes</taxon>
        <taxon>Chlorodendrophyceae</taxon>
        <taxon>Chlorodendrales</taxon>
        <taxon>Chlorodendraceae</taxon>
        <taxon>Tetraselmis</taxon>
    </lineage>
</organism>
<gene>
    <name evidence="3" type="ORF">TSPGSL018_14063</name>
</gene>
<keyword evidence="1" id="KW-0175">Coiled coil</keyword>
<feature type="region of interest" description="Disordered" evidence="2">
    <location>
        <begin position="135"/>
        <end position="161"/>
    </location>
</feature>
<evidence type="ECO:0000313" key="3">
    <source>
        <dbReference type="EMBL" id="JAC66281.1"/>
    </source>
</evidence>
<name>A0A061R6Y1_9CHLO</name>
<dbReference type="EMBL" id="GBEZ01020389">
    <property type="protein sequence ID" value="JAC66281.1"/>
    <property type="molecule type" value="Transcribed_RNA"/>
</dbReference>
<reference evidence="3" key="1">
    <citation type="submission" date="2014-05" db="EMBL/GenBank/DDBJ databases">
        <title>The transcriptome of the halophilic microalga Tetraselmis sp. GSL018 isolated from the Great Salt Lake, Utah.</title>
        <authorList>
            <person name="Jinkerson R.E."/>
            <person name="D'Adamo S."/>
            <person name="Posewitz M.C."/>
        </authorList>
    </citation>
    <scope>NUCLEOTIDE SEQUENCE</scope>
    <source>
        <strain evidence="3">GSL018</strain>
    </source>
</reference>
<proteinExistence type="predicted"/>
<dbReference type="AlphaFoldDB" id="A0A061R6Y1"/>
<sequence>DALPDDGEPTAVGEPPLDSLITPEATEIFGSPTPKGGRLERFRVHDEPGTLSSRSLVAVEAAEAADQSRRPSDADGAEGGPAEPPAAEAQGEDTGSGGHSIELAGGVSGPLSAGASSMDDDIVGVEIDYGDVGEDSLLYDGVLPDDLEGDRGDATWDDDLGISPEMSVAAEPEQLLEEAERLQAQLRNPYQTPRQRQAIEERLLEIQDLLQELGGELSPLSRGEVAETQPSGEEQQLLETIRALKEKHEKADEAEKEELEIEIEDLEERLEHLRLRRTA</sequence>
<feature type="compositionally biased region" description="Basic and acidic residues" evidence="2">
    <location>
        <begin position="37"/>
        <end position="48"/>
    </location>
</feature>
<feature type="non-terminal residue" evidence="3">
    <location>
        <position position="1"/>
    </location>
</feature>